<feature type="domain" description="M23ase beta-sheet core" evidence="4">
    <location>
        <begin position="235"/>
        <end position="329"/>
    </location>
</feature>
<dbReference type="Gene3D" id="2.70.70.10">
    <property type="entry name" value="Glucose Permease (Domain IIA)"/>
    <property type="match status" value="1"/>
</dbReference>
<dbReference type="EMBL" id="BOSE01000002">
    <property type="protein sequence ID" value="GIP15768.1"/>
    <property type="molecule type" value="Genomic_DNA"/>
</dbReference>
<organism evidence="5 6">
    <name type="scientific">Paenibacillus montaniterrae</name>
    <dbReference type="NCBI Taxonomy" id="429341"/>
    <lineage>
        <taxon>Bacteria</taxon>
        <taxon>Bacillati</taxon>
        <taxon>Bacillota</taxon>
        <taxon>Bacilli</taxon>
        <taxon>Bacillales</taxon>
        <taxon>Paenibacillaceae</taxon>
        <taxon>Paenibacillus</taxon>
    </lineage>
</organism>
<dbReference type="InterPro" id="IPR016047">
    <property type="entry name" value="M23ase_b-sheet_dom"/>
</dbReference>
<evidence type="ECO:0000313" key="6">
    <source>
        <dbReference type="Proteomes" id="UP000683139"/>
    </source>
</evidence>
<protein>
    <recommendedName>
        <fullName evidence="4">M23ase beta-sheet core domain-containing protein</fullName>
    </recommendedName>
</protein>
<reference evidence="5" key="1">
    <citation type="submission" date="2021-03" db="EMBL/GenBank/DDBJ databases">
        <title>Antimicrobial resistance genes in bacteria isolated from Japanese honey, and their potential for conferring macrolide and lincosamide resistance in the American foulbrood pathogen Paenibacillus larvae.</title>
        <authorList>
            <person name="Okamoto M."/>
            <person name="Kumagai M."/>
            <person name="Kanamori H."/>
            <person name="Takamatsu D."/>
        </authorList>
    </citation>
    <scope>NUCLEOTIDE SEQUENCE</scope>
    <source>
        <strain evidence="5">J40TS1</strain>
    </source>
</reference>
<keyword evidence="6" id="KW-1185">Reference proteome</keyword>
<dbReference type="AlphaFoldDB" id="A0A919YRT7"/>
<evidence type="ECO:0000256" key="1">
    <source>
        <dbReference type="SAM" id="Coils"/>
    </source>
</evidence>
<sequence length="346" mass="38686">MKHKQRSNWSLLLMRGPDQSVKQFNVSRRSVIAAPVALMTIFSSVVVGLQLKAHSELQRIQLEQEALQLQYSTMIHEHSDEVQEKEETITSLAAQLTALQQQQSAVSGKLQELKELEAQLQQFIQTYGEEIPLHLDRSIDQPSDDHPHAAAEAKSESQKSQYEKIATMAYVHDAPISHMTQSLEDLKAAMEHTLARAQYVREQIDSYPNFWPTEEVHITSGFGYRSDPFTGSITFHAGIDIAGKAGDGIFSAADGVVVESGFDAQYGNYVVVEHLHHLRTIYMHLQTIEAAAGDEVVRGEKLGTMGSSGRSTGPHLHFQIMQHDQAVSPLPFLRNQKTIKEDQQHV</sequence>
<name>A0A919YRT7_9BACL</name>
<evidence type="ECO:0000256" key="3">
    <source>
        <dbReference type="SAM" id="Phobius"/>
    </source>
</evidence>
<keyword evidence="3" id="KW-1133">Transmembrane helix</keyword>
<dbReference type="PANTHER" id="PTHR21666:SF270">
    <property type="entry name" value="MUREIN HYDROLASE ACTIVATOR ENVC"/>
    <property type="match status" value="1"/>
</dbReference>
<feature type="region of interest" description="Disordered" evidence="2">
    <location>
        <begin position="137"/>
        <end position="160"/>
    </location>
</feature>
<keyword evidence="1" id="KW-0175">Coiled coil</keyword>
<dbReference type="RefSeq" id="WP_213514041.1">
    <property type="nucleotide sequence ID" value="NZ_BOSE01000002.1"/>
</dbReference>
<dbReference type="Pfam" id="PF01551">
    <property type="entry name" value="Peptidase_M23"/>
    <property type="match status" value="1"/>
</dbReference>
<feature type="transmembrane region" description="Helical" evidence="3">
    <location>
        <begin position="31"/>
        <end position="51"/>
    </location>
</feature>
<proteinExistence type="predicted"/>
<feature type="coiled-coil region" evidence="1">
    <location>
        <begin position="75"/>
        <end position="126"/>
    </location>
</feature>
<dbReference type="CDD" id="cd12797">
    <property type="entry name" value="M23_peptidase"/>
    <property type="match status" value="1"/>
</dbReference>
<gene>
    <name evidence="5" type="ORF">J40TS1_14100</name>
</gene>
<comment type="caution">
    <text evidence="5">The sequence shown here is derived from an EMBL/GenBank/DDBJ whole genome shotgun (WGS) entry which is preliminary data.</text>
</comment>
<dbReference type="PANTHER" id="PTHR21666">
    <property type="entry name" value="PEPTIDASE-RELATED"/>
    <property type="match status" value="1"/>
</dbReference>
<accession>A0A919YRT7</accession>
<dbReference type="SUPFAM" id="SSF51261">
    <property type="entry name" value="Duplicated hybrid motif"/>
    <property type="match status" value="1"/>
</dbReference>
<evidence type="ECO:0000313" key="5">
    <source>
        <dbReference type="EMBL" id="GIP15768.1"/>
    </source>
</evidence>
<dbReference type="InterPro" id="IPR050570">
    <property type="entry name" value="Cell_wall_metabolism_enzyme"/>
</dbReference>
<evidence type="ECO:0000259" key="4">
    <source>
        <dbReference type="Pfam" id="PF01551"/>
    </source>
</evidence>
<keyword evidence="3" id="KW-0812">Transmembrane</keyword>
<keyword evidence="3" id="KW-0472">Membrane</keyword>
<dbReference type="InterPro" id="IPR011055">
    <property type="entry name" value="Dup_hybrid_motif"/>
</dbReference>
<dbReference type="Proteomes" id="UP000683139">
    <property type="component" value="Unassembled WGS sequence"/>
</dbReference>
<dbReference type="GO" id="GO:0004222">
    <property type="term" value="F:metalloendopeptidase activity"/>
    <property type="evidence" value="ECO:0007669"/>
    <property type="project" value="TreeGrafter"/>
</dbReference>
<feature type="compositionally biased region" description="Basic and acidic residues" evidence="2">
    <location>
        <begin position="137"/>
        <end position="157"/>
    </location>
</feature>
<evidence type="ECO:0000256" key="2">
    <source>
        <dbReference type="SAM" id="MobiDB-lite"/>
    </source>
</evidence>